<keyword evidence="8" id="KW-0406">Ion transport</keyword>
<dbReference type="CDD" id="cd18988">
    <property type="entry name" value="LGIC_ECD_bact"/>
    <property type="match status" value="1"/>
</dbReference>
<name>A0A1I3AXF1_9PLAN</name>
<evidence type="ECO:0000256" key="4">
    <source>
        <dbReference type="ARBA" id="ARBA00022475"/>
    </source>
</evidence>
<dbReference type="OrthoDB" id="261821at2"/>
<sequence>MLVNTFGSGGCTAHMRRWLWCAASWLVLLSSSAPAFELTPQQLREGMRWPGEGGRRIPVSIGIEVIDFARVNLREESFAMAGYLDVTWVDPTLALQPNEGSEIRRFRPQQIWTPALEFVNAVEQVNGEREVDVYVTRDGHASQRIRFSHNFQSALDLQRFPFDRQRLFIEVAPFDPFAKDIDLSIDEGRVGMLEGASVPDWNLDSVNARLDQPNQAEAAGRFVFEVSISRRYTFYVWRVFLPITLLVVASWTAFWFDPVNLQPLITVSLSILLSLVTFTYAVDFSLPKVAYLTFTDRYVITAFSFVVSTLFVVAAMHICVRTNHLPRALLLQKIARIAFPVSFFTVIGLIAIITL</sequence>
<dbReference type="InterPro" id="IPR006202">
    <property type="entry name" value="Neur_chan_lig-bd"/>
</dbReference>
<evidence type="ECO:0000256" key="8">
    <source>
        <dbReference type="ARBA" id="ARBA00023065"/>
    </source>
</evidence>
<keyword evidence="10" id="KW-0407">Ion channel</keyword>
<evidence type="ECO:0000256" key="12">
    <source>
        <dbReference type="SAM" id="SignalP"/>
    </source>
</evidence>
<evidence type="ECO:0000313" key="14">
    <source>
        <dbReference type="EMBL" id="SFH54703.1"/>
    </source>
</evidence>
<dbReference type="SUPFAM" id="SSF90112">
    <property type="entry name" value="Neurotransmitter-gated ion-channel transmembrane pore"/>
    <property type="match status" value="1"/>
</dbReference>
<dbReference type="EMBL" id="FOQD01000001">
    <property type="protein sequence ID" value="SFH54703.1"/>
    <property type="molecule type" value="Genomic_DNA"/>
</dbReference>
<keyword evidence="15" id="KW-1185">Reference proteome</keyword>
<feature type="signal peptide" evidence="12">
    <location>
        <begin position="1"/>
        <end position="35"/>
    </location>
</feature>
<dbReference type="Proteomes" id="UP000199518">
    <property type="component" value="Unassembled WGS sequence"/>
</dbReference>
<evidence type="ECO:0000256" key="5">
    <source>
        <dbReference type="ARBA" id="ARBA00022692"/>
    </source>
</evidence>
<feature type="transmembrane region" description="Helical" evidence="11">
    <location>
        <begin position="334"/>
        <end position="353"/>
    </location>
</feature>
<feature type="chain" id="PRO_5011624117" evidence="12">
    <location>
        <begin position="36"/>
        <end position="355"/>
    </location>
</feature>
<evidence type="ECO:0000313" key="15">
    <source>
        <dbReference type="Proteomes" id="UP000199518"/>
    </source>
</evidence>
<dbReference type="STRING" id="1576369.SAMN05421753_101108"/>
<evidence type="ECO:0000256" key="1">
    <source>
        <dbReference type="ARBA" id="ARBA00004141"/>
    </source>
</evidence>
<dbReference type="Pfam" id="PF02931">
    <property type="entry name" value="Neur_chan_LBD"/>
    <property type="match status" value="1"/>
</dbReference>
<keyword evidence="7 11" id="KW-1133">Transmembrane helix</keyword>
<evidence type="ECO:0000256" key="9">
    <source>
        <dbReference type="ARBA" id="ARBA00023136"/>
    </source>
</evidence>
<evidence type="ECO:0000256" key="7">
    <source>
        <dbReference type="ARBA" id="ARBA00022989"/>
    </source>
</evidence>
<evidence type="ECO:0000259" key="13">
    <source>
        <dbReference type="Pfam" id="PF02931"/>
    </source>
</evidence>
<organism evidence="14 15">
    <name type="scientific">Planctomicrobium piriforme</name>
    <dbReference type="NCBI Taxonomy" id="1576369"/>
    <lineage>
        <taxon>Bacteria</taxon>
        <taxon>Pseudomonadati</taxon>
        <taxon>Planctomycetota</taxon>
        <taxon>Planctomycetia</taxon>
        <taxon>Planctomycetales</taxon>
        <taxon>Planctomycetaceae</taxon>
        <taxon>Planctomicrobium</taxon>
    </lineage>
</organism>
<gene>
    <name evidence="14" type="ORF">SAMN05421753_101108</name>
</gene>
<dbReference type="GO" id="GO:0005230">
    <property type="term" value="F:extracellular ligand-gated monoatomic ion channel activity"/>
    <property type="evidence" value="ECO:0007669"/>
    <property type="project" value="InterPro"/>
</dbReference>
<dbReference type="SUPFAM" id="SSF63712">
    <property type="entry name" value="Nicotinic receptor ligand binding domain-like"/>
    <property type="match status" value="1"/>
</dbReference>
<dbReference type="AlphaFoldDB" id="A0A1I3AXF1"/>
<dbReference type="InterPro" id="IPR036734">
    <property type="entry name" value="Neur_chan_lig-bd_sf"/>
</dbReference>
<proteinExistence type="predicted"/>
<evidence type="ECO:0000256" key="10">
    <source>
        <dbReference type="ARBA" id="ARBA00023303"/>
    </source>
</evidence>
<dbReference type="InterPro" id="IPR038050">
    <property type="entry name" value="Neuro_actylchol_rec"/>
</dbReference>
<comment type="subcellular location">
    <subcellularLocation>
        <location evidence="2">Cell membrane</location>
    </subcellularLocation>
    <subcellularLocation>
        <location evidence="1">Membrane</location>
        <topology evidence="1">Multi-pass membrane protein</topology>
    </subcellularLocation>
</comment>
<dbReference type="PRINTS" id="PR00253">
    <property type="entry name" value="GABAARECEPTR"/>
</dbReference>
<dbReference type="InterPro" id="IPR006028">
    <property type="entry name" value="GABAA/Glycine_rcpt"/>
</dbReference>
<dbReference type="CDD" id="cd19050">
    <property type="entry name" value="LGIC_TM_bact"/>
    <property type="match status" value="1"/>
</dbReference>
<dbReference type="GO" id="GO:0004888">
    <property type="term" value="F:transmembrane signaling receptor activity"/>
    <property type="evidence" value="ECO:0007669"/>
    <property type="project" value="InterPro"/>
</dbReference>
<reference evidence="15" key="1">
    <citation type="submission" date="2016-10" db="EMBL/GenBank/DDBJ databases">
        <authorList>
            <person name="Varghese N."/>
            <person name="Submissions S."/>
        </authorList>
    </citation>
    <scope>NUCLEOTIDE SEQUENCE [LARGE SCALE GENOMIC DNA]</scope>
    <source>
        <strain evidence="15">DSM 26348</strain>
    </source>
</reference>
<dbReference type="Gene3D" id="2.70.170.10">
    <property type="entry name" value="Neurotransmitter-gated ion-channel ligand-binding domain"/>
    <property type="match status" value="1"/>
</dbReference>
<evidence type="ECO:0000256" key="2">
    <source>
        <dbReference type="ARBA" id="ARBA00004236"/>
    </source>
</evidence>
<keyword evidence="4" id="KW-1003">Cell membrane</keyword>
<dbReference type="InterPro" id="IPR036719">
    <property type="entry name" value="Neuro-gated_channel_TM_sf"/>
</dbReference>
<keyword evidence="3" id="KW-0813">Transport</keyword>
<feature type="domain" description="Neurotransmitter-gated ion-channel ligand-binding" evidence="13">
    <location>
        <begin position="50"/>
        <end position="203"/>
    </location>
</feature>
<keyword evidence="9 11" id="KW-0472">Membrane</keyword>
<accession>A0A1I3AXF1</accession>
<feature type="transmembrane region" description="Helical" evidence="11">
    <location>
        <begin position="235"/>
        <end position="256"/>
    </location>
</feature>
<keyword evidence="5 11" id="KW-0812">Transmembrane</keyword>
<evidence type="ECO:0000256" key="11">
    <source>
        <dbReference type="SAM" id="Phobius"/>
    </source>
</evidence>
<feature type="transmembrane region" description="Helical" evidence="11">
    <location>
        <begin position="263"/>
        <end position="282"/>
    </location>
</feature>
<keyword evidence="6 12" id="KW-0732">Signal</keyword>
<evidence type="ECO:0000256" key="3">
    <source>
        <dbReference type="ARBA" id="ARBA00022448"/>
    </source>
</evidence>
<dbReference type="InterPro" id="IPR006201">
    <property type="entry name" value="Neur_channel"/>
</dbReference>
<dbReference type="GO" id="GO:0005886">
    <property type="term" value="C:plasma membrane"/>
    <property type="evidence" value="ECO:0007669"/>
    <property type="project" value="UniProtKB-SubCell"/>
</dbReference>
<evidence type="ECO:0000256" key="6">
    <source>
        <dbReference type="ARBA" id="ARBA00022729"/>
    </source>
</evidence>
<dbReference type="Gene3D" id="1.20.58.390">
    <property type="entry name" value="Neurotransmitter-gated ion-channel transmembrane domain"/>
    <property type="match status" value="1"/>
</dbReference>
<protein>
    <submittedName>
        <fullName evidence="14">Neurotransmitter-gated ion-channel ligand binding domain-containing protein</fullName>
    </submittedName>
</protein>
<dbReference type="PANTHER" id="PTHR18945">
    <property type="entry name" value="NEUROTRANSMITTER GATED ION CHANNEL"/>
    <property type="match status" value="1"/>
</dbReference>
<feature type="transmembrane region" description="Helical" evidence="11">
    <location>
        <begin position="302"/>
        <end position="322"/>
    </location>
</feature>